<dbReference type="RefSeq" id="WP_246125267.1">
    <property type="nucleotide sequence ID" value="NZ_BJUB01000007.1"/>
</dbReference>
<keyword evidence="15" id="KW-1185">Reference proteome</keyword>
<evidence type="ECO:0000256" key="9">
    <source>
        <dbReference type="ARBA" id="ARBA00023204"/>
    </source>
</evidence>
<keyword evidence="5" id="KW-0479">Metal-binding</keyword>
<evidence type="ECO:0000256" key="12">
    <source>
        <dbReference type="RuleBase" id="RU003476"/>
    </source>
</evidence>
<accession>A0A510V4F1</accession>
<keyword evidence="9" id="KW-0234">DNA repair</keyword>
<evidence type="ECO:0000256" key="1">
    <source>
        <dbReference type="ARBA" id="ARBA00001946"/>
    </source>
</evidence>
<organism evidence="14 15">
    <name type="scientific">Cellulomonas xylanilytica</name>
    <dbReference type="NCBI Taxonomy" id="233583"/>
    <lineage>
        <taxon>Bacteria</taxon>
        <taxon>Bacillati</taxon>
        <taxon>Actinomycetota</taxon>
        <taxon>Actinomycetes</taxon>
        <taxon>Micrococcales</taxon>
        <taxon>Cellulomonadaceae</taxon>
        <taxon>Cellulomonas</taxon>
    </lineage>
</organism>
<evidence type="ECO:0000313" key="14">
    <source>
        <dbReference type="EMBL" id="GEK21757.1"/>
    </source>
</evidence>
<dbReference type="GO" id="GO:0006260">
    <property type="term" value="P:DNA replication"/>
    <property type="evidence" value="ECO:0007669"/>
    <property type="project" value="UniProtKB-KW"/>
</dbReference>
<dbReference type="InterPro" id="IPR015797">
    <property type="entry name" value="NUDIX_hydrolase-like_dom_sf"/>
</dbReference>
<dbReference type="InterPro" id="IPR047127">
    <property type="entry name" value="MutT-like"/>
</dbReference>
<protein>
    <recommendedName>
        <fullName evidence="11">8-oxo-dGTP diphosphatase</fullName>
        <ecNumber evidence="11">3.6.1.55</ecNumber>
    </recommendedName>
</protein>
<evidence type="ECO:0000256" key="4">
    <source>
        <dbReference type="ARBA" id="ARBA00022705"/>
    </source>
</evidence>
<evidence type="ECO:0000256" key="10">
    <source>
        <dbReference type="ARBA" id="ARBA00035861"/>
    </source>
</evidence>
<keyword evidence="3" id="KW-0515">Mutator protein</keyword>
<dbReference type="InterPro" id="IPR020476">
    <property type="entry name" value="Nudix_hydrolase"/>
</dbReference>
<dbReference type="GO" id="GO:0035539">
    <property type="term" value="F:8-oxo-7,8-dihydrodeoxyguanosine triphosphate pyrophosphatase activity"/>
    <property type="evidence" value="ECO:0007669"/>
    <property type="project" value="UniProtKB-EC"/>
</dbReference>
<evidence type="ECO:0000256" key="5">
    <source>
        <dbReference type="ARBA" id="ARBA00022723"/>
    </source>
</evidence>
<dbReference type="GO" id="GO:0008413">
    <property type="term" value="F:8-oxo-7,8-dihydroguanosine triphosphate pyrophosphatase activity"/>
    <property type="evidence" value="ECO:0007669"/>
    <property type="project" value="TreeGrafter"/>
</dbReference>
<dbReference type="Pfam" id="PF00293">
    <property type="entry name" value="NUDIX"/>
    <property type="match status" value="1"/>
</dbReference>
<reference evidence="14 15" key="1">
    <citation type="submission" date="2019-07" db="EMBL/GenBank/DDBJ databases">
        <title>Whole genome shotgun sequence of Cellulomonas xylanilytica NBRC 101102.</title>
        <authorList>
            <person name="Hosoyama A."/>
            <person name="Uohara A."/>
            <person name="Ohji S."/>
            <person name="Ichikawa N."/>
        </authorList>
    </citation>
    <scope>NUCLEOTIDE SEQUENCE [LARGE SCALE GENOMIC DNA]</scope>
    <source>
        <strain evidence="14 15">NBRC 101102</strain>
    </source>
</reference>
<keyword evidence="8" id="KW-0460">Magnesium</keyword>
<evidence type="ECO:0000256" key="6">
    <source>
        <dbReference type="ARBA" id="ARBA00022763"/>
    </source>
</evidence>
<dbReference type="GO" id="GO:0046872">
    <property type="term" value="F:metal ion binding"/>
    <property type="evidence" value="ECO:0007669"/>
    <property type="project" value="UniProtKB-KW"/>
</dbReference>
<keyword evidence="6" id="KW-0227">DNA damage</keyword>
<comment type="caution">
    <text evidence="14">The sequence shown here is derived from an EMBL/GenBank/DDBJ whole genome shotgun (WGS) entry which is preliminary data.</text>
</comment>
<dbReference type="EC" id="3.6.1.55" evidence="11"/>
<dbReference type="PANTHER" id="PTHR47707">
    <property type="entry name" value="8-OXO-DGTP DIPHOSPHATASE"/>
    <property type="match status" value="1"/>
</dbReference>
<evidence type="ECO:0000256" key="7">
    <source>
        <dbReference type="ARBA" id="ARBA00022801"/>
    </source>
</evidence>
<dbReference type="Proteomes" id="UP000321118">
    <property type="component" value="Unassembled WGS sequence"/>
</dbReference>
<dbReference type="InterPro" id="IPR020084">
    <property type="entry name" value="NUDIX_hydrolase_CS"/>
</dbReference>
<dbReference type="PROSITE" id="PS00893">
    <property type="entry name" value="NUDIX_BOX"/>
    <property type="match status" value="1"/>
</dbReference>
<dbReference type="AlphaFoldDB" id="A0A510V4F1"/>
<evidence type="ECO:0000256" key="2">
    <source>
        <dbReference type="ARBA" id="ARBA00005582"/>
    </source>
</evidence>
<dbReference type="GO" id="GO:0044716">
    <property type="term" value="F:8-oxo-GDP phosphatase activity"/>
    <property type="evidence" value="ECO:0007669"/>
    <property type="project" value="TreeGrafter"/>
</dbReference>
<name>A0A510V4F1_9CELL</name>
<dbReference type="GO" id="GO:0006281">
    <property type="term" value="P:DNA repair"/>
    <property type="evidence" value="ECO:0007669"/>
    <property type="project" value="UniProtKB-KW"/>
</dbReference>
<keyword evidence="7 12" id="KW-0378">Hydrolase</keyword>
<comment type="cofactor">
    <cofactor evidence="1">
        <name>Mg(2+)</name>
        <dbReference type="ChEBI" id="CHEBI:18420"/>
    </cofactor>
</comment>
<dbReference type="SUPFAM" id="SSF55811">
    <property type="entry name" value="Nudix"/>
    <property type="match status" value="1"/>
</dbReference>
<evidence type="ECO:0000313" key="15">
    <source>
        <dbReference type="Proteomes" id="UP000321118"/>
    </source>
</evidence>
<feature type="domain" description="Nudix hydrolase" evidence="13">
    <location>
        <begin position="8"/>
        <end position="141"/>
    </location>
</feature>
<comment type="similarity">
    <text evidence="2 12">Belongs to the Nudix hydrolase family.</text>
</comment>
<comment type="catalytic activity">
    <reaction evidence="10">
        <text>8-oxo-dGTP + H2O = 8-oxo-dGMP + diphosphate + H(+)</text>
        <dbReference type="Rhea" id="RHEA:31575"/>
        <dbReference type="ChEBI" id="CHEBI:15377"/>
        <dbReference type="ChEBI" id="CHEBI:15378"/>
        <dbReference type="ChEBI" id="CHEBI:33019"/>
        <dbReference type="ChEBI" id="CHEBI:63224"/>
        <dbReference type="ChEBI" id="CHEBI:77896"/>
        <dbReference type="EC" id="3.6.1.55"/>
    </reaction>
</comment>
<gene>
    <name evidence="14" type="ORF">CXY01_22770</name>
</gene>
<dbReference type="Gene3D" id="3.90.79.10">
    <property type="entry name" value="Nucleoside Triphosphate Pyrophosphohydrolase"/>
    <property type="match status" value="1"/>
</dbReference>
<dbReference type="GO" id="GO:0044715">
    <property type="term" value="F:8-oxo-dGDP phosphatase activity"/>
    <property type="evidence" value="ECO:0007669"/>
    <property type="project" value="TreeGrafter"/>
</dbReference>
<dbReference type="PROSITE" id="PS51462">
    <property type="entry name" value="NUDIX"/>
    <property type="match status" value="1"/>
</dbReference>
<proteinExistence type="inferred from homology"/>
<evidence type="ECO:0000256" key="11">
    <source>
        <dbReference type="ARBA" id="ARBA00038905"/>
    </source>
</evidence>
<dbReference type="PANTHER" id="PTHR47707:SF1">
    <property type="entry name" value="NUDIX HYDROLASE FAMILY PROTEIN"/>
    <property type="match status" value="1"/>
</dbReference>
<dbReference type="InterPro" id="IPR000086">
    <property type="entry name" value="NUDIX_hydrolase_dom"/>
</dbReference>
<dbReference type="EMBL" id="BJUB01000007">
    <property type="protein sequence ID" value="GEK21757.1"/>
    <property type="molecule type" value="Genomic_DNA"/>
</dbReference>
<evidence type="ECO:0000256" key="3">
    <source>
        <dbReference type="ARBA" id="ARBA00022457"/>
    </source>
</evidence>
<dbReference type="PRINTS" id="PR00502">
    <property type="entry name" value="NUDIXFAMILY"/>
</dbReference>
<sequence length="146" mass="15834">MTTSLTPPPVHVVGGLLVAEGRVLLGHRSPHRRWYPDVWDVPGGHVEAGESGRAALDREVREELGVTVGSAREHERIRVPGRAATDPAVELDLWLVTSWTGTPVNRSPEEHDQLAWFGLDELPTATLAHPALEGLLRGILTDGTPP</sequence>
<keyword evidence="4" id="KW-0235">DNA replication</keyword>
<evidence type="ECO:0000259" key="13">
    <source>
        <dbReference type="PROSITE" id="PS51462"/>
    </source>
</evidence>
<evidence type="ECO:0000256" key="8">
    <source>
        <dbReference type="ARBA" id="ARBA00022842"/>
    </source>
</evidence>